<evidence type="ECO:0000259" key="1">
    <source>
        <dbReference type="SMART" id="SM00358"/>
    </source>
</evidence>
<dbReference type="GO" id="GO:0010468">
    <property type="term" value="P:regulation of gene expression"/>
    <property type="evidence" value="ECO:0007669"/>
    <property type="project" value="UniProtKB-ARBA"/>
</dbReference>
<dbReference type="Proteomes" id="UP000682892">
    <property type="component" value="Unassembled WGS sequence"/>
</dbReference>
<dbReference type="KEGG" id="aag:5575869"/>
<dbReference type="SUPFAM" id="SSF54768">
    <property type="entry name" value="dsRNA-binding domain-like"/>
    <property type="match status" value="1"/>
</dbReference>
<dbReference type="GO" id="GO:0000049">
    <property type="term" value="F:tRNA binding"/>
    <property type="evidence" value="ECO:0007669"/>
    <property type="project" value="InterPro"/>
</dbReference>
<reference evidence="2" key="3">
    <citation type="submission" date="2012-09" db="EMBL/GenBank/DDBJ databases">
        <authorList>
            <consortium name="VectorBase"/>
        </authorList>
    </citation>
    <scope>NUCLEOTIDE SEQUENCE</scope>
    <source>
        <strain evidence="2">Liverpool</strain>
    </source>
</reference>
<dbReference type="CTD" id="54920"/>
<protein>
    <submittedName>
        <fullName evidence="2">AAEL012140-PA</fullName>
    </submittedName>
</protein>
<accession>A0A1S4FVE2</accession>
<feature type="domain" description="DRBM" evidence="1">
    <location>
        <begin position="383"/>
        <end position="446"/>
    </location>
</feature>
<dbReference type="PANTHER" id="PTHR45936:SF1">
    <property type="entry name" value="TRNA-DIHYDROURIDINE(20) SYNTHASE [NAD(P)+]-LIKE"/>
    <property type="match status" value="1"/>
</dbReference>
<dbReference type="SUPFAM" id="SSF51395">
    <property type="entry name" value="FMN-linked oxidoreductases"/>
    <property type="match status" value="1"/>
</dbReference>
<dbReference type="PANTHER" id="PTHR45936">
    <property type="entry name" value="TRNA-DIHYDROURIDINE(20) SYNTHASE [NAD(P)+]-LIKE"/>
    <property type="match status" value="1"/>
</dbReference>
<dbReference type="Pfam" id="PF01207">
    <property type="entry name" value="Dus"/>
    <property type="match status" value="1"/>
</dbReference>
<gene>
    <name evidence="2" type="ORF">AaeL_AAEL012140</name>
</gene>
<dbReference type="SMART" id="SM00358">
    <property type="entry name" value="DSRM"/>
    <property type="match status" value="1"/>
</dbReference>
<dbReference type="InterPro" id="IPR044463">
    <property type="entry name" value="DUS2_DSRM"/>
</dbReference>
<evidence type="ECO:0000313" key="3">
    <source>
        <dbReference type="Proteomes" id="UP000682892"/>
    </source>
</evidence>
<dbReference type="InterPro" id="IPR014720">
    <property type="entry name" value="dsRBD_dom"/>
</dbReference>
<dbReference type="HOGENOM" id="CLU_013299_3_0_1"/>
<dbReference type="InterPro" id="IPR052582">
    <property type="entry name" value="tRNA-DUS-like"/>
</dbReference>
<dbReference type="AlphaFoldDB" id="A0A1S4FVE2"/>
<dbReference type="CDD" id="cd19871">
    <property type="entry name" value="DSRM_DUS2L"/>
    <property type="match status" value="1"/>
</dbReference>
<sequence length="461" mass="51853">MKQTLDYANKVILAPMVRVGTLPMRLLALSFGADIVYTEEIIDWKLLKSERRVNDVLKTVDYVDKTDGTIIFRTCEQERGKVVLQLGTANAERALQVGLKLQGDIAGLDVNMGCPKDFSIKGGMGVALLYDLERAKGILKTLVDNLSIPVTCKIRIMPQLEDTIRTVQELESTGIAAIAVHGRTKVERPRHPVHPDVIREVAKIAKIPVIANGGSQEMNKRSDILKFRDACGASSVMVARAAQWNCSIFRDEGPLPIEEIIDRYLRLAIEYDNPPSNTKYCVQMILRDLQESEKGRKFLDSQTLEQICDVFSLGQYCRAKQLEYHNAGIQGRRQAAPRIAEDDEQDENCPSKKAKVENGIGEDVIEHNISFIRVNYNDDGELPKSKLYIYTVRNNLKLPKYEVIHKDKLFRAIVQVGDEKYSSSFWEKSKKYAEQSAALTSLLHLGIVSREKLIENGSMIG</sequence>
<dbReference type="OrthoDB" id="10262250at2759"/>
<proteinExistence type="predicted"/>
<dbReference type="InterPro" id="IPR013785">
    <property type="entry name" value="Aldolase_TIM"/>
</dbReference>
<reference evidence="2" key="2">
    <citation type="journal article" date="2007" name="Science">
        <title>Genome sequence of Aedes aegypti, a major arbovirus vector.</title>
        <authorList>
            <person name="Nene V."/>
            <person name="Wortman J.R."/>
            <person name="Lawson D."/>
            <person name="Haas B."/>
            <person name="Kodira C."/>
            <person name="Tu Z.J."/>
            <person name="Loftus B."/>
            <person name="Xi Z."/>
            <person name="Megy K."/>
            <person name="Grabherr M."/>
            <person name="Ren Q."/>
            <person name="Zdobnov E.M."/>
            <person name="Lobo N.F."/>
            <person name="Campbell K.S."/>
            <person name="Brown S.E."/>
            <person name="Bonaldo M.F."/>
            <person name="Zhu J."/>
            <person name="Sinkins S.P."/>
            <person name="Hogenkamp D.G."/>
            <person name="Amedeo P."/>
            <person name="Arensburger P."/>
            <person name="Atkinson P.W."/>
            <person name="Bidwell S."/>
            <person name="Biedler J."/>
            <person name="Birney E."/>
            <person name="Bruggner R.V."/>
            <person name="Costas J."/>
            <person name="Coy M.R."/>
            <person name="Crabtree J."/>
            <person name="Crawford M."/>
            <person name="Debruyn B."/>
            <person name="Decaprio D."/>
            <person name="Eiglmeier K."/>
            <person name="Eisenstadt E."/>
            <person name="El-Dorry H."/>
            <person name="Gelbart W.M."/>
            <person name="Gomes S.L."/>
            <person name="Hammond M."/>
            <person name="Hannick L.I."/>
            <person name="Hogan J.R."/>
            <person name="Holmes M.H."/>
            <person name="Jaffe D."/>
            <person name="Johnston J.S."/>
            <person name="Kennedy R.C."/>
            <person name="Koo H."/>
            <person name="Kravitz S."/>
            <person name="Kriventseva E.V."/>
            <person name="Kulp D."/>
            <person name="Labutti K."/>
            <person name="Lee E."/>
            <person name="Li S."/>
            <person name="Lovin D.D."/>
            <person name="Mao C."/>
            <person name="Mauceli E."/>
            <person name="Menck C.F."/>
            <person name="Miller J.R."/>
            <person name="Montgomery P."/>
            <person name="Mori A."/>
            <person name="Nascimento A.L."/>
            <person name="Naveira H.F."/>
            <person name="Nusbaum C."/>
            <person name="O'leary S."/>
            <person name="Orvis J."/>
            <person name="Pertea M."/>
            <person name="Quesneville H."/>
            <person name="Reidenbach K.R."/>
            <person name="Rogers Y.H."/>
            <person name="Roth C.W."/>
            <person name="Schneider J.R."/>
            <person name="Schatz M."/>
            <person name="Shumway M."/>
            <person name="Stanke M."/>
            <person name="Stinson E.O."/>
            <person name="Tubio J.M."/>
            <person name="Vanzee J.P."/>
            <person name="Verjovski-Almeida S."/>
            <person name="Werner D."/>
            <person name="White O."/>
            <person name="Wyder S."/>
            <person name="Zeng Q."/>
            <person name="Zhao Q."/>
            <person name="Zhao Y."/>
            <person name="Hill C.A."/>
            <person name="Raikhel A.S."/>
            <person name="Soares M.B."/>
            <person name="Knudson D.L."/>
            <person name="Lee N.H."/>
            <person name="Galagan J."/>
            <person name="Salzberg S.L."/>
            <person name="Paulsen I.T."/>
            <person name="Dimopoulos G."/>
            <person name="Collins F.H."/>
            <person name="Birren B."/>
            <person name="Fraser-Liggett C.M."/>
            <person name="Severson D.W."/>
        </authorList>
    </citation>
    <scope>NUCLEOTIDE SEQUENCE [LARGE SCALE GENOMIC DNA]</scope>
    <source>
        <strain evidence="2">Liverpool</strain>
    </source>
</reference>
<organism evidence="2 3">
    <name type="scientific">Aedes aegypti</name>
    <name type="common">Yellowfever mosquito</name>
    <name type="synonym">Culex aegypti</name>
    <dbReference type="NCBI Taxonomy" id="7159"/>
    <lineage>
        <taxon>Eukaryota</taxon>
        <taxon>Metazoa</taxon>
        <taxon>Ecdysozoa</taxon>
        <taxon>Arthropoda</taxon>
        <taxon>Hexapoda</taxon>
        <taxon>Insecta</taxon>
        <taxon>Pterygota</taxon>
        <taxon>Neoptera</taxon>
        <taxon>Endopterygota</taxon>
        <taxon>Diptera</taxon>
        <taxon>Nematocera</taxon>
        <taxon>Culicoidea</taxon>
        <taxon>Culicidae</taxon>
        <taxon>Culicinae</taxon>
        <taxon>Aedini</taxon>
        <taxon>Aedes</taxon>
        <taxon>Stegomyia</taxon>
    </lineage>
</organism>
<dbReference type="CDD" id="cd02801">
    <property type="entry name" value="DUS_like_FMN"/>
    <property type="match status" value="1"/>
</dbReference>
<name>A0A1S4FVE2_AEDAE</name>
<reference evidence="2" key="1">
    <citation type="submission" date="2005-10" db="EMBL/GenBank/DDBJ databases">
        <authorList>
            <person name="Loftus B.J."/>
            <person name="Nene V.M."/>
            <person name="Hannick L.I."/>
            <person name="Bidwell S."/>
            <person name="Haas B."/>
            <person name="Amedeo P."/>
            <person name="Orvis J."/>
            <person name="Wortman J.R."/>
            <person name="White O.R."/>
            <person name="Salzberg S."/>
            <person name="Shumway M."/>
            <person name="Koo H."/>
            <person name="Zhao Y."/>
            <person name="Holmes M."/>
            <person name="Miller J."/>
            <person name="Schatz M."/>
            <person name="Pop M."/>
            <person name="Pai G."/>
            <person name="Utterback T."/>
            <person name="Rogers Y.-H."/>
            <person name="Kravitz S."/>
            <person name="Fraser C.M."/>
        </authorList>
    </citation>
    <scope>NUCLEOTIDE SEQUENCE</scope>
    <source>
        <strain evidence="2">Liverpool</strain>
    </source>
</reference>
<dbReference type="Pfam" id="PF00035">
    <property type="entry name" value="dsrm"/>
    <property type="match status" value="1"/>
</dbReference>
<dbReference type="EMBL" id="CH477844">
    <property type="protein sequence ID" value="EAT35713.1"/>
    <property type="molecule type" value="Genomic_DNA"/>
</dbReference>
<dbReference type="Gene3D" id="3.20.20.70">
    <property type="entry name" value="Aldolase class I"/>
    <property type="match status" value="1"/>
</dbReference>
<dbReference type="Gene3D" id="3.30.160.20">
    <property type="match status" value="1"/>
</dbReference>
<dbReference type="GO" id="GO:0005737">
    <property type="term" value="C:cytoplasm"/>
    <property type="evidence" value="ECO:0007669"/>
    <property type="project" value="TreeGrafter"/>
</dbReference>
<dbReference type="GO" id="GO:0017150">
    <property type="term" value="F:tRNA dihydrouridine synthase activity"/>
    <property type="evidence" value="ECO:0007669"/>
    <property type="project" value="TreeGrafter"/>
</dbReference>
<dbReference type="OMA" id="GPIRTNS"/>
<dbReference type="InterPro" id="IPR035587">
    <property type="entry name" value="DUS-like_FMN-bd"/>
</dbReference>
<evidence type="ECO:0000313" key="2">
    <source>
        <dbReference type="EMBL" id="EAT35713.1"/>
    </source>
</evidence>